<dbReference type="AlphaFoldDB" id="A0A2P8GZ92"/>
<organism evidence="1 3">
    <name type="scientific">Labedella gwakjiensis</name>
    <dbReference type="NCBI Taxonomy" id="390269"/>
    <lineage>
        <taxon>Bacteria</taxon>
        <taxon>Bacillati</taxon>
        <taxon>Actinomycetota</taxon>
        <taxon>Actinomycetes</taxon>
        <taxon>Micrococcales</taxon>
        <taxon>Microbacteriaceae</taxon>
        <taxon>Labedella</taxon>
    </lineage>
</organism>
<dbReference type="SUPFAM" id="SSF69304">
    <property type="entry name" value="Tricorn protease N-terminal domain"/>
    <property type="match status" value="1"/>
</dbReference>
<protein>
    <submittedName>
        <fullName evidence="2">Biopolymer transporter Tol</fullName>
    </submittedName>
    <submittedName>
        <fullName evidence="1">WD40 repeat protein</fullName>
    </submittedName>
</protein>
<sequence>MDAAQHGDGSSGGRRHAPGQWSTVWVAPLEGEPFVVTESTDLLVEAPNWTDDGRLIVNGGGRLWSLPPTHGAGLSPIDIQGVARLNNDHVLAPNGDDVYVTSDDGHLYVAPLSGGPARRITADRPVRQYLHGVSPDGATLAFVEIPCDHDGRDPQGRLGLVPAAGGEVTHLDTGDGHLDGPEFTPDGEWIVFNSDAFTTEPGHAQLGRIRVDGTGLERLVESDTVDWFPHVSPDGRFASYVTFPPGTIGHPADVPVVVTVVSTDDWSTPIQTYSVFGGQGTLNVNSWSPDSDALAFVEYPTRE</sequence>
<dbReference type="InterPro" id="IPR011659">
    <property type="entry name" value="WD40"/>
</dbReference>
<dbReference type="Proteomes" id="UP000241203">
    <property type="component" value="Unassembled WGS sequence"/>
</dbReference>
<reference evidence="2 4" key="2">
    <citation type="submission" date="2018-12" db="EMBL/GenBank/DDBJ databases">
        <authorList>
            <person name="hu s."/>
            <person name="Xu Y."/>
            <person name="Xu B."/>
            <person name="Li F."/>
        </authorList>
    </citation>
    <scope>NUCLEOTIDE SEQUENCE [LARGE SCALE GENOMIC DNA]</scope>
    <source>
        <strain evidence="2 4">KSW2-17</strain>
    </source>
</reference>
<dbReference type="EMBL" id="RZGY01000001">
    <property type="protein sequence ID" value="RUQ86293.1"/>
    <property type="molecule type" value="Genomic_DNA"/>
</dbReference>
<keyword evidence="4" id="KW-1185">Reference proteome</keyword>
<evidence type="ECO:0000313" key="4">
    <source>
        <dbReference type="Proteomes" id="UP000268291"/>
    </source>
</evidence>
<gene>
    <name evidence="1" type="ORF">CLV49_2918</name>
    <name evidence="2" type="ORF">ELQ93_04660</name>
</gene>
<name>A0A2P8GZ92_9MICO</name>
<dbReference type="RefSeq" id="WP_106564171.1">
    <property type="nucleotide sequence ID" value="NZ_PYAU01000001.1"/>
</dbReference>
<accession>A0A2P8GZ92</accession>
<evidence type="ECO:0000313" key="3">
    <source>
        <dbReference type="Proteomes" id="UP000241203"/>
    </source>
</evidence>
<dbReference type="EMBL" id="PYAU01000001">
    <property type="protein sequence ID" value="PSL39284.1"/>
    <property type="molecule type" value="Genomic_DNA"/>
</dbReference>
<reference evidence="1 3" key="1">
    <citation type="submission" date="2018-03" db="EMBL/GenBank/DDBJ databases">
        <title>Genomic Encyclopedia of Archaeal and Bacterial Type Strains, Phase II (KMG-II): from individual species to whole genera.</title>
        <authorList>
            <person name="Goeker M."/>
        </authorList>
    </citation>
    <scope>NUCLEOTIDE SEQUENCE [LARGE SCALE GENOMIC DNA]</scope>
    <source>
        <strain evidence="1 3">DSM 21548</strain>
    </source>
</reference>
<dbReference type="Pfam" id="PF07676">
    <property type="entry name" value="PD40"/>
    <property type="match status" value="1"/>
</dbReference>
<dbReference type="Proteomes" id="UP000268291">
    <property type="component" value="Unassembled WGS sequence"/>
</dbReference>
<comment type="caution">
    <text evidence="1">The sequence shown here is derived from an EMBL/GenBank/DDBJ whole genome shotgun (WGS) entry which is preliminary data.</text>
</comment>
<dbReference type="InterPro" id="IPR011042">
    <property type="entry name" value="6-blade_b-propeller_TolB-like"/>
</dbReference>
<evidence type="ECO:0000313" key="1">
    <source>
        <dbReference type="EMBL" id="PSL39284.1"/>
    </source>
</evidence>
<evidence type="ECO:0000313" key="2">
    <source>
        <dbReference type="EMBL" id="RUQ86293.1"/>
    </source>
</evidence>
<dbReference type="OrthoDB" id="262125at2"/>
<dbReference type="Gene3D" id="2.120.10.30">
    <property type="entry name" value="TolB, C-terminal domain"/>
    <property type="match status" value="1"/>
</dbReference>
<proteinExistence type="predicted"/>